<organism evidence="1 2">
    <name type="scientific">Pseudomonas hygromyciniae</name>
    <dbReference type="NCBI Taxonomy" id="2812000"/>
    <lineage>
        <taxon>Bacteria</taxon>
        <taxon>Pseudomonadati</taxon>
        <taxon>Pseudomonadota</taxon>
        <taxon>Gammaproteobacteria</taxon>
        <taxon>Pseudomonadales</taxon>
        <taxon>Pseudomonadaceae</taxon>
        <taxon>Pseudomonas</taxon>
    </lineage>
</organism>
<evidence type="ECO:0000313" key="2">
    <source>
        <dbReference type="Proteomes" id="UP000663249"/>
    </source>
</evidence>
<dbReference type="Proteomes" id="UP000663249">
    <property type="component" value="Chromosome"/>
</dbReference>
<dbReference type="RefSeq" id="WP_205478388.1">
    <property type="nucleotide sequence ID" value="NZ_CP070506.1"/>
</dbReference>
<proteinExistence type="predicted"/>
<name>A0ABX7JZ68_9PSED</name>
<sequence>MGVVEEVFSGLIAGHKKAGLQNKPGTIKGGNWLACNGHRYLHNFAATHKSKQIELQWLWL</sequence>
<protein>
    <submittedName>
        <fullName evidence="1">Uncharacterized protein</fullName>
    </submittedName>
</protein>
<gene>
    <name evidence="1" type="ORF">JTY93_04625</name>
</gene>
<reference evidence="1 2" key="1">
    <citation type="submission" date="2021-02" db="EMBL/GenBank/DDBJ databases">
        <title>Genomic and phenotypic characterization of Pseudomonas hygromyciniae, a novel bacterial species discovered from a commercially purchased antibiotic vial.</title>
        <authorList>
            <person name="Turner T.L."/>
            <person name="Mitra S.D."/>
            <person name="Kochan T.J."/>
            <person name="Pincus N.B."/>
            <person name="Lebrun-Corbin M."/>
            <person name="Cheung B."/>
            <person name="Gatesy S.W."/>
            <person name="Afzal T."/>
            <person name="Ozer E.A."/>
            <person name="Hauser A.R."/>
        </authorList>
    </citation>
    <scope>NUCLEOTIDE SEQUENCE [LARGE SCALE GENOMIC DNA]</scope>
    <source>
        <strain evidence="1 2">SDM007</strain>
    </source>
</reference>
<evidence type="ECO:0000313" key="1">
    <source>
        <dbReference type="EMBL" id="QSB40682.1"/>
    </source>
</evidence>
<keyword evidence="2" id="KW-1185">Reference proteome</keyword>
<dbReference type="EMBL" id="CP070506">
    <property type="protein sequence ID" value="QSB40682.1"/>
    <property type="molecule type" value="Genomic_DNA"/>
</dbReference>
<accession>A0ABX7JZ68</accession>